<gene>
    <name evidence="2" type="ORF">ATK78_1587</name>
</gene>
<dbReference type="AlphaFoldDB" id="A0A4R6SWE4"/>
<comment type="caution">
    <text evidence="2">The sequence shown here is derived from an EMBL/GenBank/DDBJ whole genome shotgun (WGS) entry which is preliminary data.</text>
</comment>
<name>A0A4R6SWE4_9SPHI</name>
<dbReference type="EMBL" id="SNYC01000004">
    <property type="protein sequence ID" value="TDQ09433.1"/>
    <property type="molecule type" value="Genomic_DNA"/>
</dbReference>
<evidence type="ECO:0000256" key="1">
    <source>
        <dbReference type="SAM" id="SignalP"/>
    </source>
</evidence>
<keyword evidence="3" id="KW-1185">Reference proteome</keyword>
<feature type="chain" id="PRO_5020900749" description="DUF3828 domain-containing protein" evidence="1">
    <location>
        <begin position="24"/>
        <end position="281"/>
    </location>
</feature>
<sequence length="281" mass="32331">MSRKILFGFLFICFSMSSTPLFAQNYEKEFESVFAWEVKQIDEFIERFNNKDETLIKQYELKNNDKKTITREKLIKSLFDMSSTESWNFGDLNSFIKTVMEKNIYLNFYNKDWYAKVDCSIQWNGKPARAALILKLMVLPDSSSKWVIAGVSSPVLRSATLGSISLPAAADKKASLNPVSHATDFMNISAVTDNIANLKNYFVPVNELNEEGKLFLQECADKRLTIKGANSISYHFLQLDNWIVEVRQFNRQTKNSGWLISKLTKATDSEKNAYRTKQLMQ</sequence>
<dbReference type="Proteomes" id="UP000295620">
    <property type="component" value="Unassembled WGS sequence"/>
</dbReference>
<feature type="signal peptide" evidence="1">
    <location>
        <begin position="1"/>
        <end position="23"/>
    </location>
</feature>
<organism evidence="2 3">
    <name type="scientific">Pedobacter metabolipauper</name>
    <dbReference type="NCBI Taxonomy" id="425513"/>
    <lineage>
        <taxon>Bacteria</taxon>
        <taxon>Pseudomonadati</taxon>
        <taxon>Bacteroidota</taxon>
        <taxon>Sphingobacteriia</taxon>
        <taxon>Sphingobacteriales</taxon>
        <taxon>Sphingobacteriaceae</taxon>
        <taxon>Pedobacter</taxon>
    </lineage>
</organism>
<keyword evidence="1" id="KW-0732">Signal</keyword>
<protein>
    <recommendedName>
        <fullName evidence="4">DUF3828 domain-containing protein</fullName>
    </recommendedName>
</protein>
<evidence type="ECO:0000313" key="3">
    <source>
        <dbReference type="Proteomes" id="UP000295620"/>
    </source>
</evidence>
<proteinExistence type="predicted"/>
<accession>A0A4R6SWE4</accession>
<dbReference type="OrthoDB" id="976741at2"/>
<dbReference type="RefSeq" id="WP_133575517.1">
    <property type="nucleotide sequence ID" value="NZ_SNYC01000004.1"/>
</dbReference>
<evidence type="ECO:0000313" key="2">
    <source>
        <dbReference type="EMBL" id="TDQ09433.1"/>
    </source>
</evidence>
<reference evidence="2 3" key="1">
    <citation type="submission" date="2019-03" db="EMBL/GenBank/DDBJ databases">
        <title>Genomic Encyclopedia of Archaeal and Bacterial Type Strains, Phase II (KMG-II): from individual species to whole genera.</title>
        <authorList>
            <person name="Goeker M."/>
        </authorList>
    </citation>
    <scope>NUCLEOTIDE SEQUENCE [LARGE SCALE GENOMIC DNA]</scope>
    <source>
        <strain evidence="2 3">DSM 19035</strain>
    </source>
</reference>
<evidence type="ECO:0008006" key="4">
    <source>
        <dbReference type="Google" id="ProtNLM"/>
    </source>
</evidence>